<evidence type="ECO:0000313" key="2">
    <source>
        <dbReference type="Proteomes" id="UP000054995"/>
    </source>
</evidence>
<keyword evidence="2" id="KW-1185">Reference proteome</keyword>
<dbReference type="EMBL" id="JYDT01001741">
    <property type="protein sequence ID" value="KRY64143.1"/>
    <property type="molecule type" value="Genomic_DNA"/>
</dbReference>
<dbReference type="AlphaFoldDB" id="A0A0V1DRF4"/>
<comment type="caution">
    <text evidence="1">The sequence shown here is derived from an EMBL/GenBank/DDBJ whole genome shotgun (WGS) entry which is preliminary data.</text>
</comment>
<reference evidence="1 2" key="1">
    <citation type="submission" date="2015-01" db="EMBL/GenBank/DDBJ databases">
        <title>Evolution of Trichinella species and genotypes.</title>
        <authorList>
            <person name="Korhonen P.K."/>
            <person name="Edoardo P."/>
            <person name="Giuseppe L.R."/>
            <person name="Gasser R.B."/>
        </authorList>
    </citation>
    <scope>NUCLEOTIDE SEQUENCE [LARGE SCALE GENOMIC DNA]</scope>
    <source>
        <strain evidence="1">ISS470</strain>
    </source>
</reference>
<accession>A0A0V1DRF4</accession>
<evidence type="ECO:0000313" key="1">
    <source>
        <dbReference type="EMBL" id="KRY64143.1"/>
    </source>
</evidence>
<protein>
    <submittedName>
        <fullName evidence="1">Uncharacterized protein</fullName>
    </submittedName>
</protein>
<name>A0A0V1DRF4_TRIPS</name>
<gene>
    <name evidence="1" type="ORF">T4D_5831</name>
</gene>
<organism evidence="1 2">
    <name type="scientific">Trichinella pseudospiralis</name>
    <name type="common">Parasitic roundworm</name>
    <dbReference type="NCBI Taxonomy" id="6337"/>
    <lineage>
        <taxon>Eukaryota</taxon>
        <taxon>Metazoa</taxon>
        <taxon>Ecdysozoa</taxon>
        <taxon>Nematoda</taxon>
        <taxon>Enoplea</taxon>
        <taxon>Dorylaimia</taxon>
        <taxon>Trichinellida</taxon>
        <taxon>Trichinellidae</taxon>
        <taxon>Trichinella</taxon>
    </lineage>
</organism>
<dbReference type="Proteomes" id="UP000054995">
    <property type="component" value="Unassembled WGS sequence"/>
</dbReference>
<proteinExistence type="predicted"/>
<sequence length="30" mass="3647">MKVFLQFVVEHYSKRKFTGWGKTLQNTIIF</sequence>